<evidence type="ECO:0000256" key="1">
    <source>
        <dbReference type="ARBA" id="ARBA00004651"/>
    </source>
</evidence>
<keyword evidence="3" id="KW-0813">Transport</keyword>
<comment type="subcellular location">
    <subcellularLocation>
        <location evidence="1">Cell membrane</location>
        <topology evidence="1">Multi-pass membrane protein</topology>
    </subcellularLocation>
</comment>
<protein>
    <submittedName>
        <fullName evidence="9">Nicotinamide riboside transporter PnuC</fullName>
    </submittedName>
</protein>
<organism evidence="9 10">
    <name type="scientific">Alicyclobacillus fastidiosus</name>
    <dbReference type="NCBI Taxonomy" id="392011"/>
    <lineage>
        <taxon>Bacteria</taxon>
        <taxon>Bacillati</taxon>
        <taxon>Bacillota</taxon>
        <taxon>Bacilli</taxon>
        <taxon>Bacillales</taxon>
        <taxon>Alicyclobacillaceae</taxon>
        <taxon>Alicyclobacillus</taxon>
    </lineage>
</organism>
<accession>A0ABY6ZP81</accession>
<feature type="transmembrane region" description="Helical" evidence="8">
    <location>
        <begin position="144"/>
        <end position="164"/>
    </location>
</feature>
<dbReference type="EMBL" id="CP104068">
    <property type="protein sequence ID" value="WAH44798.1"/>
    <property type="molecule type" value="Genomic_DNA"/>
</dbReference>
<proteinExistence type="inferred from homology"/>
<dbReference type="InterPro" id="IPR006419">
    <property type="entry name" value="NMN_transpt_PnuC"/>
</dbReference>
<reference evidence="9" key="1">
    <citation type="submission" date="2022-08" db="EMBL/GenBank/DDBJ databases">
        <title>Alicyclobacillus fastidiosus DSM 17978, complete genome.</title>
        <authorList>
            <person name="Wang Q."/>
            <person name="Cai R."/>
            <person name="Wang Z."/>
        </authorList>
    </citation>
    <scope>NUCLEOTIDE SEQUENCE</scope>
    <source>
        <strain evidence="9">DSM 17978</strain>
        <plasmid evidence="9">unnamed1</plasmid>
    </source>
</reference>
<dbReference type="NCBIfam" id="TIGR01528">
    <property type="entry name" value="NMN_trans_PnuC"/>
    <property type="match status" value="1"/>
</dbReference>
<dbReference type="Pfam" id="PF04973">
    <property type="entry name" value="NMN_transporter"/>
    <property type="match status" value="1"/>
</dbReference>
<evidence type="ECO:0000256" key="8">
    <source>
        <dbReference type="SAM" id="Phobius"/>
    </source>
</evidence>
<evidence type="ECO:0000256" key="6">
    <source>
        <dbReference type="ARBA" id="ARBA00022989"/>
    </source>
</evidence>
<dbReference type="PANTHER" id="PTHR36122:SF2">
    <property type="entry name" value="NICOTINAMIDE RIBOSIDE TRANSPORTER PNUC"/>
    <property type="match status" value="1"/>
</dbReference>
<evidence type="ECO:0000256" key="7">
    <source>
        <dbReference type="ARBA" id="ARBA00023136"/>
    </source>
</evidence>
<keyword evidence="5 8" id="KW-0812">Transmembrane</keyword>
<comment type="similarity">
    <text evidence="2">Belongs to the nicotinamide ribonucleoside (NR) uptake permease (TC 4.B.1) family.</text>
</comment>
<evidence type="ECO:0000256" key="4">
    <source>
        <dbReference type="ARBA" id="ARBA00022475"/>
    </source>
</evidence>
<feature type="transmembrane region" description="Helical" evidence="8">
    <location>
        <begin position="12"/>
        <end position="45"/>
    </location>
</feature>
<evidence type="ECO:0000313" key="9">
    <source>
        <dbReference type="EMBL" id="WAH44798.1"/>
    </source>
</evidence>
<dbReference type="Proteomes" id="UP001164761">
    <property type="component" value="Plasmid unnamed1"/>
</dbReference>
<evidence type="ECO:0000256" key="2">
    <source>
        <dbReference type="ARBA" id="ARBA00006669"/>
    </source>
</evidence>
<geneLocation type="plasmid" evidence="9 10">
    <name>unnamed1</name>
</geneLocation>
<dbReference type="PANTHER" id="PTHR36122">
    <property type="entry name" value="NICOTINAMIDE RIBOSIDE TRANSPORTER PNUC"/>
    <property type="match status" value="1"/>
</dbReference>
<feature type="transmembrane region" description="Helical" evidence="8">
    <location>
        <begin position="108"/>
        <end position="132"/>
    </location>
</feature>
<keyword evidence="9" id="KW-0614">Plasmid</keyword>
<evidence type="ECO:0000256" key="3">
    <source>
        <dbReference type="ARBA" id="ARBA00022448"/>
    </source>
</evidence>
<name>A0ABY6ZP81_9BACL</name>
<keyword evidence="4" id="KW-1003">Cell membrane</keyword>
<gene>
    <name evidence="9" type="primary">pnuC</name>
    <name evidence="9" type="ORF">NZD89_28490</name>
</gene>
<feature type="transmembrane region" description="Helical" evidence="8">
    <location>
        <begin position="76"/>
        <end position="96"/>
    </location>
</feature>
<sequence length="176" mass="19559">MSAKTRSILINILVLLILSAVAFFTASGPIKIIAAIGGIICVYLVAKESVWNYPVGLVGNSCLCYTLFHTKLYADAILQIMFMILMVFGWVFWLTGRNRDERIRPTKHISVLQTVIIGLFLIVATIIWGHIIKAWGDPAPYFDAFTAMVGVSAQYLLSSVYGQIKMEVSIIRNSLI</sequence>
<keyword evidence="6 8" id="KW-1133">Transmembrane helix</keyword>
<evidence type="ECO:0000256" key="5">
    <source>
        <dbReference type="ARBA" id="ARBA00022692"/>
    </source>
</evidence>
<dbReference type="RefSeq" id="WP_268008671.1">
    <property type="nucleotide sequence ID" value="NZ_BSUT01000003.1"/>
</dbReference>
<evidence type="ECO:0000313" key="10">
    <source>
        <dbReference type="Proteomes" id="UP001164761"/>
    </source>
</evidence>
<keyword evidence="7 8" id="KW-0472">Membrane</keyword>
<keyword evidence="10" id="KW-1185">Reference proteome</keyword>